<dbReference type="AlphaFoldDB" id="X1G895"/>
<dbReference type="PANTHER" id="PTHR33529:SF6">
    <property type="entry name" value="YJGP_YJGQ FAMILY PERMEASE"/>
    <property type="match status" value="1"/>
</dbReference>
<name>X1G895_9ZZZZ</name>
<feature type="non-terminal residue" evidence="7">
    <location>
        <position position="1"/>
    </location>
</feature>
<keyword evidence="2" id="KW-1003">Cell membrane</keyword>
<evidence type="ECO:0000256" key="2">
    <source>
        <dbReference type="ARBA" id="ARBA00022475"/>
    </source>
</evidence>
<gene>
    <name evidence="7" type="ORF">S03H2_38164</name>
</gene>
<keyword evidence="5 6" id="KW-0472">Membrane</keyword>
<dbReference type="GO" id="GO:0043190">
    <property type="term" value="C:ATP-binding cassette (ABC) transporter complex"/>
    <property type="evidence" value="ECO:0007669"/>
    <property type="project" value="TreeGrafter"/>
</dbReference>
<sequence>AFVLLTNFMLRAVDRFLGKGLGLGVLVEYVALNMVWIAALAVPMAVLVATLMSFGRMSHDNEITAMRTSGLSYATILRPALTFGTLICLALIYFNNHVLPEANHKARLLSADINRKRPDLAVEVGYFVDDLPSYGMMARGREGTVFKDILIYSKDNRTNQMTIFADRGTMEIIDDAILLYLEDGEIHELDLPDFSEYRRLKFKRHRIVVPVDNLYLERRESELRGDREMNIQMMLGKIDDYQRKISTVKTRIANRISSQTPYTLSAKVTREEALAAV</sequence>
<feature type="transmembrane region" description="Helical" evidence="6">
    <location>
        <begin position="34"/>
        <end position="55"/>
    </location>
</feature>
<dbReference type="PANTHER" id="PTHR33529">
    <property type="entry name" value="SLR0882 PROTEIN-RELATED"/>
    <property type="match status" value="1"/>
</dbReference>
<keyword evidence="3 6" id="KW-0812">Transmembrane</keyword>
<evidence type="ECO:0000256" key="5">
    <source>
        <dbReference type="ARBA" id="ARBA00023136"/>
    </source>
</evidence>
<evidence type="ECO:0000256" key="6">
    <source>
        <dbReference type="SAM" id="Phobius"/>
    </source>
</evidence>
<evidence type="ECO:0008006" key="8">
    <source>
        <dbReference type="Google" id="ProtNLM"/>
    </source>
</evidence>
<dbReference type="GO" id="GO:0015920">
    <property type="term" value="P:lipopolysaccharide transport"/>
    <property type="evidence" value="ECO:0007669"/>
    <property type="project" value="TreeGrafter"/>
</dbReference>
<comment type="subcellular location">
    <subcellularLocation>
        <location evidence="1">Cell membrane</location>
        <topology evidence="1">Multi-pass membrane protein</topology>
    </subcellularLocation>
</comment>
<evidence type="ECO:0000256" key="4">
    <source>
        <dbReference type="ARBA" id="ARBA00022989"/>
    </source>
</evidence>
<dbReference type="EMBL" id="BARU01023523">
    <property type="protein sequence ID" value="GAH54121.1"/>
    <property type="molecule type" value="Genomic_DNA"/>
</dbReference>
<organism evidence="7">
    <name type="scientific">marine sediment metagenome</name>
    <dbReference type="NCBI Taxonomy" id="412755"/>
    <lineage>
        <taxon>unclassified sequences</taxon>
        <taxon>metagenomes</taxon>
        <taxon>ecological metagenomes</taxon>
    </lineage>
</organism>
<feature type="non-terminal residue" evidence="7">
    <location>
        <position position="277"/>
    </location>
</feature>
<evidence type="ECO:0000313" key="7">
    <source>
        <dbReference type="EMBL" id="GAH54121.1"/>
    </source>
</evidence>
<feature type="transmembrane region" description="Helical" evidence="6">
    <location>
        <begin position="76"/>
        <end position="94"/>
    </location>
</feature>
<dbReference type="Pfam" id="PF03739">
    <property type="entry name" value="LptF_LptG"/>
    <property type="match status" value="1"/>
</dbReference>
<evidence type="ECO:0000256" key="3">
    <source>
        <dbReference type="ARBA" id="ARBA00022692"/>
    </source>
</evidence>
<evidence type="ECO:0000256" key="1">
    <source>
        <dbReference type="ARBA" id="ARBA00004651"/>
    </source>
</evidence>
<accession>X1G895</accession>
<protein>
    <recommendedName>
        <fullName evidence="8">YjgP/YjgQ family permease</fullName>
    </recommendedName>
</protein>
<dbReference type="InterPro" id="IPR005495">
    <property type="entry name" value="LptG/LptF_permease"/>
</dbReference>
<reference evidence="7" key="1">
    <citation type="journal article" date="2014" name="Front. Microbiol.">
        <title>High frequency of phylogenetically diverse reductive dehalogenase-homologous genes in deep subseafloor sedimentary metagenomes.</title>
        <authorList>
            <person name="Kawai M."/>
            <person name="Futagami T."/>
            <person name="Toyoda A."/>
            <person name="Takaki Y."/>
            <person name="Nishi S."/>
            <person name="Hori S."/>
            <person name="Arai W."/>
            <person name="Tsubouchi T."/>
            <person name="Morono Y."/>
            <person name="Uchiyama I."/>
            <person name="Ito T."/>
            <person name="Fujiyama A."/>
            <person name="Inagaki F."/>
            <person name="Takami H."/>
        </authorList>
    </citation>
    <scope>NUCLEOTIDE SEQUENCE</scope>
    <source>
        <strain evidence="7">Expedition CK06-06</strain>
    </source>
</reference>
<comment type="caution">
    <text evidence="7">The sequence shown here is derived from an EMBL/GenBank/DDBJ whole genome shotgun (WGS) entry which is preliminary data.</text>
</comment>
<proteinExistence type="predicted"/>
<keyword evidence="4 6" id="KW-1133">Transmembrane helix</keyword>